<dbReference type="GO" id="GO:1904680">
    <property type="term" value="F:peptide transmembrane transporter activity"/>
    <property type="evidence" value="ECO:0007669"/>
    <property type="project" value="TreeGrafter"/>
</dbReference>
<dbReference type="AlphaFoldDB" id="A0A6J7AV33"/>
<dbReference type="GO" id="GO:0043190">
    <property type="term" value="C:ATP-binding cassette (ABC) transporter complex"/>
    <property type="evidence" value="ECO:0007669"/>
    <property type="project" value="InterPro"/>
</dbReference>
<dbReference type="EMBL" id="CAFBMH010000260">
    <property type="protein sequence ID" value="CAB4943286.1"/>
    <property type="molecule type" value="Genomic_DNA"/>
</dbReference>
<dbReference type="EMBL" id="CAFBOS010000226">
    <property type="protein sequence ID" value="CAB5019884.1"/>
    <property type="molecule type" value="Genomic_DNA"/>
</dbReference>
<dbReference type="InterPro" id="IPR030678">
    <property type="entry name" value="Peptide/Ni-bd"/>
</dbReference>
<dbReference type="Gene3D" id="3.10.105.10">
    <property type="entry name" value="Dipeptide-binding Protein, Domain 3"/>
    <property type="match status" value="1"/>
</dbReference>
<accession>A0A6J7AV33</accession>
<protein>
    <submittedName>
        <fullName evidence="4">Unannotated protein</fullName>
    </submittedName>
</protein>
<dbReference type="Pfam" id="PF00496">
    <property type="entry name" value="SBP_bac_5"/>
    <property type="match status" value="1"/>
</dbReference>
<dbReference type="InterPro" id="IPR000914">
    <property type="entry name" value="SBP_5_dom"/>
</dbReference>
<proteinExistence type="predicted"/>
<dbReference type="InterPro" id="IPR006311">
    <property type="entry name" value="TAT_signal"/>
</dbReference>
<evidence type="ECO:0000313" key="6">
    <source>
        <dbReference type="EMBL" id="CAB5019884.1"/>
    </source>
</evidence>
<dbReference type="Gene3D" id="3.40.190.10">
    <property type="entry name" value="Periplasmic binding protein-like II"/>
    <property type="match status" value="1"/>
</dbReference>
<evidence type="ECO:0000256" key="1">
    <source>
        <dbReference type="SAM" id="MobiDB-lite"/>
    </source>
</evidence>
<feature type="region of interest" description="Disordered" evidence="1">
    <location>
        <begin position="38"/>
        <end position="63"/>
    </location>
</feature>
<dbReference type="PROSITE" id="PS51318">
    <property type="entry name" value="TAT"/>
    <property type="match status" value="1"/>
</dbReference>
<dbReference type="EMBL" id="CAEZYR010000073">
    <property type="protein sequence ID" value="CAB4753518.1"/>
    <property type="molecule type" value="Genomic_DNA"/>
</dbReference>
<evidence type="ECO:0000313" key="4">
    <source>
        <dbReference type="EMBL" id="CAB4836936.1"/>
    </source>
</evidence>
<organism evidence="4">
    <name type="scientific">freshwater metagenome</name>
    <dbReference type="NCBI Taxonomy" id="449393"/>
    <lineage>
        <taxon>unclassified sequences</taxon>
        <taxon>metagenomes</taxon>
        <taxon>ecological metagenomes</taxon>
    </lineage>
</organism>
<dbReference type="PIRSF" id="PIRSF002741">
    <property type="entry name" value="MppA"/>
    <property type="match status" value="1"/>
</dbReference>
<evidence type="ECO:0000313" key="3">
    <source>
        <dbReference type="EMBL" id="CAB4753518.1"/>
    </source>
</evidence>
<gene>
    <name evidence="3" type="ORF">UFOPK2754_01944</name>
    <name evidence="4" type="ORF">UFOPK3139_03382</name>
    <name evidence="5" type="ORF">UFOPK3543_03371</name>
    <name evidence="6" type="ORF">UFOPK3967_02694</name>
</gene>
<dbReference type="GO" id="GO:0042597">
    <property type="term" value="C:periplasmic space"/>
    <property type="evidence" value="ECO:0007669"/>
    <property type="project" value="UniProtKB-ARBA"/>
</dbReference>
<dbReference type="InterPro" id="IPR039424">
    <property type="entry name" value="SBP_5"/>
</dbReference>
<feature type="domain" description="Solute-binding protein family 5" evidence="2">
    <location>
        <begin position="109"/>
        <end position="470"/>
    </location>
</feature>
<dbReference type="SUPFAM" id="SSF53850">
    <property type="entry name" value="Periplasmic binding protein-like II"/>
    <property type="match status" value="1"/>
</dbReference>
<dbReference type="EMBL" id="CAFABA010000268">
    <property type="protein sequence ID" value="CAB4836936.1"/>
    <property type="molecule type" value="Genomic_DNA"/>
</dbReference>
<feature type="compositionally biased region" description="Low complexity" evidence="1">
    <location>
        <begin position="38"/>
        <end position="58"/>
    </location>
</feature>
<dbReference type="GO" id="GO:0015833">
    <property type="term" value="P:peptide transport"/>
    <property type="evidence" value="ECO:0007669"/>
    <property type="project" value="TreeGrafter"/>
</dbReference>
<evidence type="ECO:0000259" key="2">
    <source>
        <dbReference type="Pfam" id="PF00496"/>
    </source>
</evidence>
<dbReference type="PANTHER" id="PTHR30290">
    <property type="entry name" value="PERIPLASMIC BINDING COMPONENT OF ABC TRANSPORTER"/>
    <property type="match status" value="1"/>
</dbReference>
<dbReference type="CDD" id="cd08492">
    <property type="entry name" value="PBP2_NikA_DppA_OppA_like_15"/>
    <property type="match status" value="1"/>
</dbReference>
<sequence>MPSTLPSCRRVSRRRAALAAAMALGLLASACSDNSGSAANATASGSTASGSGSTAGAAKDTPKPGGTLRFALAVDPECVDPQQGSANASLNIGRQVVDSLTDQDPTTGKLIPWLAESWEVDAEAKTYTFKLRTGVTFADGTPFNAASVKANFEEIVKLGAKSLLGSSYLAGLNNVTAVDDRTVRIEFKSSNAQFLQASSTMSLGFLSTATIAKDPKDRCAGQIVGTGPFNLKSYTANQNVLIEKRAGYAWGSTLFAHTGDAYLDAIDFKIIPESGVRLGSLQSGQVNAISDVQPQDEPQFKSGDYSILTRGNPGLPFGLHANAARSIVSEEPVRLAISKALNRKEISSTVLSDLYKSATSILASSTPGYADQSAALAFDAAGAAKLLDDAGWKLGSDGYRSKDGKRLSVDVIFTPLFNGSGRVLELAQQQLKKSGIELRLRQVTVADQTTITNGGDYDYLWSNLTRVDPDVLRTIFSTKAANRTHIADVDLDALLDKQAATSDVSIRNPLLAQVQQRVIAKGYFVPVFELAQVHGLSSKVKGLRFEASSRLSFYDTWLAK</sequence>
<evidence type="ECO:0000313" key="5">
    <source>
        <dbReference type="EMBL" id="CAB4943286.1"/>
    </source>
</evidence>
<name>A0A6J7AV33_9ZZZZ</name>
<reference evidence="4" key="1">
    <citation type="submission" date="2020-05" db="EMBL/GenBank/DDBJ databases">
        <authorList>
            <person name="Chiriac C."/>
            <person name="Salcher M."/>
            <person name="Ghai R."/>
            <person name="Kavagutti S V."/>
        </authorList>
    </citation>
    <scope>NUCLEOTIDE SEQUENCE</scope>
</reference>